<organism evidence="4">
    <name type="scientific">marine sediment metagenome</name>
    <dbReference type="NCBI Taxonomy" id="412755"/>
    <lineage>
        <taxon>unclassified sequences</taxon>
        <taxon>metagenomes</taxon>
        <taxon>ecological metagenomes</taxon>
    </lineage>
</organism>
<protein>
    <recommendedName>
        <fullName evidence="3">AAA+ ATPase domain-containing protein</fullName>
    </recommendedName>
</protein>
<evidence type="ECO:0000256" key="2">
    <source>
        <dbReference type="ARBA" id="ARBA00022840"/>
    </source>
</evidence>
<dbReference type="SMART" id="SM00382">
    <property type="entry name" value="AAA"/>
    <property type="match status" value="1"/>
</dbReference>
<dbReference type="InterPro" id="IPR003593">
    <property type="entry name" value="AAA+_ATPase"/>
</dbReference>
<dbReference type="SUPFAM" id="SSF52540">
    <property type="entry name" value="P-loop containing nucleoside triphosphate hydrolases"/>
    <property type="match status" value="1"/>
</dbReference>
<evidence type="ECO:0000259" key="3">
    <source>
        <dbReference type="SMART" id="SM00382"/>
    </source>
</evidence>
<evidence type="ECO:0000313" key="4">
    <source>
        <dbReference type="EMBL" id="KKM26400.1"/>
    </source>
</evidence>
<dbReference type="EMBL" id="LAZR01012519">
    <property type="protein sequence ID" value="KKM26400.1"/>
    <property type="molecule type" value="Genomic_DNA"/>
</dbReference>
<comment type="caution">
    <text evidence="4">The sequence shown here is derived from an EMBL/GenBank/DDBJ whole genome shotgun (WGS) entry which is preliminary data.</text>
</comment>
<name>A0A0F9LFY5_9ZZZZ</name>
<dbReference type="InterPro" id="IPR003960">
    <property type="entry name" value="ATPase_AAA_CS"/>
</dbReference>
<proteinExistence type="predicted"/>
<dbReference type="GO" id="GO:0016887">
    <property type="term" value="F:ATP hydrolysis activity"/>
    <property type="evidence" value="ECO:0007669"/>
    <property type="project" value="InterPro"/>
</dbReference>
<dbReference type="PANTHER" id="PTHR23077:SF171">
    <property type="entry name" value="NUCLEAR VALOSIN-CONTAINING PROTEIN-LIKE"/>
    <property type="match status" value="1"/>
</dbReference>
<gene>
    <name evidence="4" type="ORF">LCGC14_1585170</name>
</gene>
<dbReference type="InterPro" id="IPR027417">
    <property type="entry name" value="P-loop_NTPase"/>
</dbReference>
<reference evidence="4" key="1">
    <citation type="journal article" date="2015" name="Nature">
        <title>Complex archaea that bridge the gap between prokaryotes and eukaryotes.</title>
        <authorList>
            <person name="Spang A."/>
            <person name="Saw J.H."/>
            <person name="Jorgensen S.L."/>
            <person name="Zaremba-Niedzwiedzka K."/>
            <person name="Martijn J."/>
            <person name="Lind A.E."/>
            <person name="van Eijk R."/>
            <person name="Schleper C."/>
            <person name="Guy L."/>
            <person name="Ettema T.J."/>
        </authorList>
    </citation>
    <scope>NUCLEOTIDE SEQUENCE</scope>
</reference>
<feature type="domain" description="AAA+ ATPase" evidence="3">
    <location>
        <begin position="26"/>
        <end position="167"/>
    </location>
</feature>
<dbReference type="Gene3D" id="1.10.8.60">
    <property type="match status" value="1"/>
</dbReference>
<sequence length="190" mass="21200">MQKQTISEALLMSLNLDDIKNSNITSAKGLLFYGILGTGKTFLAKAIANEFDAFFIHLTPPQIFSKYFGESEQNLKHVFTLAKELSSYSDSNVIIFIDELDGFAPSREKIESRPERAVLSVLLSELDGLEELKKITIIGTTNRPEDVDPALIRSGRFDDLIEFNPPDFKTCAEILYSSLKSIFGTKIPSI</sequence>
<dbReference type="PANTHER" id="PTHR23077">
    <property type="entry name" value="AAA-FAMILY ATPASE"/>
    <property type="match status" value="1"/>
</dbReference>
<dbReference type="InterPro" id="IPR050168">
    <property type="entry name" value="AAA_ATPase_domain"/>
</dbReference>
<dbReference type="Gene3D" id="3.40.50.300">
    <property type="entry name" value="P-loop containing nucleotide triphosphate hydrolases"/>
    <property type="match status" value="1"/>
</dbReference>
<evidence type="ECO:0000256" key="1">
    <source>
        <dbReference type="ARBA" id="ARBA00022741"/>
    </source>
</evidence>
<dbReference type="InterPro" id="IPR003959">
    <property type="entry name" value="ATPase_AAA_core"/>
</dbReference>
<dbReference type="Pfam" id="PF00004">
    <property type="entry name" value="AAA"/>
    <property type="match status" value="1"/>
</dbReference>
<dbReference type="AlphaFoldDB" id="A0A0F9LFY5"/>
<dbReference type="GO" id="GO:0005524">
    <property type="term" value="F:ATP binding"/>
    <property type="evidence" value="ECO:0007669"/>
    <property type="project" value="UniProtKB-KW"/>
</dbReference>
<keyword evidence="2" id="KW-0067">ATP-binding</keyword>
<accession>A0A0F9LFY5</accession>
<dbReference type="PROSITE" id="PS00674">
    <property type="entry name" value="AAA"/>
    <property type="match status" value="1"/>
</dbReference>
<keyword evidence="1" id="KW-0547">Nucleotide-binding</keyword>